<protein>
    <submittedName>
        <fullName evidence="2">Uncharacterized protein</fullName>
    </submittedName>
</protein>
<name>A0A4C1WDX9_EUMVA</name>
<comment type="caution">
    <text evidence="2">The sequence shown here is derived from an EMBL/GenBank/DDBJ whole genome shotgun (WGS) entry which is preliminary data.</text>
</comment>
<reference evidence="2 3" key="1">
    <citation type="journal article" date="2019" name="Commun. Biol.">
        <title>The bagworm genome reveals a unique fibroin gene that provides high tensile strength.</title>
        <authorList>
            <person name="Kono N."/>
            <person name="Nakamura H."/>
            <person name="Ohtoshi R."/>
            <person name="Tomita M."/>
            <person name="Numata K."/>
            <person name="Arakawa K."/>
        </authorList>
    </citation>
    <scope>NUCLEOTIDE SEQUENCE [LARGE SCALE GENOMIC DNA]</scope>
</reference>
<dbReference type="Proteomes" id="UP000299102">
    <property type="component" value="Unassembled WGS sequence"/>
</dbReference>
<organism evidence="2 3">
    <name type="scientific">Eumeta variegata</name>
    <name type="common">Bagworm moth</name>
    <name type="synonym">Eumeta japonica</name>
    <dbReference type="NCBI Taxonomy" id="151549"/>
    <lineage>
        <taxon>Eukaryota</taxon>
        <taxon>Metazoa</taxon>
        <taxon>Ecdysozoa</taxon>
        <taxon>Arthropoda</taxon>
        <taxon>Hexapoda</taxon>
        <taxon>Insecta</taxon>
        <taxon>Pterygota</taxon>
        <taxon>Neoptera</taxon>
        <taxon>Endopterygota</taxon>
        <taxon>Lepidoptera</taxon>
        <taxon>Glossata</taxon>
        <taxon>Ditrysia</taxon>
        <taxon>Tineoidea</taxon>
        <taxon>Psychidae</taxon>
        <taxon>Oiketicinae</taxon>
        <taxon>Eumeta</taxon>
    </lineage>
</organism>
<dbReference type="AlphaFoldDB" id="A0A4C1WDX9"/>
<keyword evidence="3" id="KW-1185">Reference proteome</keyword>
<dbReference type="EMBL" id="BGZK01000522">
    <property type="protein sequence ID" value="GBP48384.1"/>
    <property type="molecule type" value="Genomic_DNA"/>
</dbReference>
<evidence type="ECO:0000256" key="1">
    <source>
        <dbReference type="SAM" id="MobiDB-lite"/>
    </source>
</evidence>
<feature type="compositionally biased region" description="Basic residues" evidence="1">
    <location>
        <begin position="9"/>
        <end position="22"/>
    </location>
</feature>
<accession>A0A4C1WDX9</accession>
<sequence>MKTGESRKIARKLVFRPTKQKCRASSWGRQLAGRRRPPPPADTRRRPSVAVSHHVPSAKGEPSLRVRGGHTGSVRIGTNS</sequence>
<evidence type="ECO:0000313" key="3">
    <source>
        <dbReference type="Proteomes" id="UP000299102"/>
    </source>
</evidence>
<evidence type="ECO:0000313" key="2">
    <source>
        <dbReference type="EMBL" id="GBP48384.1"/>
    </source>
</evidence>
<gene>
    <name evidence="2" type="ORF">EVAR_96423_1</name>
</gene>
<proteinExistence type="predicted"/>
<feature type="region of interest" description="Disordered" evidence="1">
    <location>
        <begin position="1"/>
        <end position="80"/>
    </location>
</feature>